<dbReference type="EMBL" id="CM018043">
    <property type="protein sequence ID" value="KAA8531541.1"/>
    <property type="molecule type" value="Genomic_DNA"/>
</dbReference>
<feature type="region of interest" description="Disordered" evidence="1">
    <location>
        <begin position="116"/>
        <end position="167"/>
    </location>
</feature>
<dbReference type="Proteomes" id="UP000325577">
    <property type="component" value="Linkage Group LG2"/>
</dbReference>
<dbReference type="AlphaFoldDB" id="A0A5J5AR94"/>
<name>A0A5J5AR94_9ASTE</name>
<keyword evidence="3" id="KW-1185">Reference proteome</keyword>
<dbReference type="OrthoDB" id="653466at2759"/>
<gene>
    <name evidence="2" type="ORF">F0562_006250</name>
</gene>
<evidence type="ECO:0000313" key="2">
    <source>
        <dbReference type="EMBL" id="KAA8531541.1"/>
    </source>
</evidence>
<protein>
    <submittedName>
        <fullName evidence="2">Uncharacterized protein</fullName>
    </submittedName>
</protein>
<evidence type="ECO:0000313" key="3">
    <source>
        <dbReference type="Proteomes" id="UP000325577"/>
    </source>
</evidence>
<proteinExistence type="predicted"/>
<evidence type="ECO:0000256" key="1">
    <source>
        <dbReference type="SAM" id="MobiDB-lite"/>
    </source>
</evidence>
<reference evidence="2 3" key="1">
    <citation type="submission" date="2019-09" db="EMBL/GenBank/DDBJ databases">
        <title>A chromosome-level genome assembly of the Chinese tupelo Nyssa sinensis.</title>
        <authorList>
            <person name="Yang X."/>
            <person name="Kang M."/>
            <person name="Yang Y."/>
            <person name="Xiong H."/>
            <person name="Wang M."/>
            <person name="Zhang Z."/>
            <person name="Wang Z."/>
            <person name="Wu H."/>
            <person name="Ma T."/>
            <person name="Liu J."/>
            <person name="Xi Z."/>
        </authorList>
    </citation>
    <scope>NUCLEOTIDE SEQUENCE [LARGE SCALE GENOMIC DNA]</scope>
    <source>
        <strain evidence="2">J267</strain>
        <tissue evidence="2">Leaf</tissue>
    </source>
</reference>
<accession>A0A5J5AR94</accession>
<organism evidence="2 3">
    <name type="scientific">Nyssa sinensis</name>
    <dbReference type="NCBI Taxonomy" id="561372"/>
    <lineage>
        <taxon>Eukaryota</taxon>
        <taxon>Viridiplantae</taxon>
        <taxon>Streptophyta</taxon>
        <taxon>Embryophyta</taxon>
        <taxon>Tracheophyta</taxon>
        <taxon>Spermatophyta</taxon>
        <taxon>Magnoliopsida</taxon>
        <taxon>eudicotyledons</taxon>
        <taxon>Gunneridae</taxon>
        <taxon>Pentapetalae</taxon>
        <taxon>asterids</taxon>
        <taxon>Cornales</taxon>
        <taxon>Nyssaceae</taxon>
        <taxon>Nyssa</taxon>
    </lineage>
</organism>
<feature type="compositionally biased region" description="Polar residues" evidence="1">
    <location>
        <begin position="131"/>
        <end position="140"/>
    </location>
</feature>
<feature type="compositionally biased region" description="Basic residues" evidence="1">
    <location>
        <begin position="119"/>
        <end position="129"/>
    </location>
</feature>
<sequence>MEAATSSTRFIHFCYCKDGTVKPMDPKPSTTTTSIVPVRKKVDGVAARLMNGVTTAFFREVSTLPIIPSSHHLNFATRDSSITFDDFQTELLNYEQLIDLQQKSIPPDTNHIAFFTQKSKQHYNNRKPKPYSSNKPSGPSNPIFPSLHKQQSSSSPPPTQPARFPTMLDIPTPTSTQLLENTLLDFATLASTGMPHYSPDSVNSPVHSSTDLTSADVDTCAMNPSSDLPIADLPFFAPSTNTTLLAVTTPSRNIVTRSQTNSLKPKQFPDY</sequence>